<dbReference type="RefSeq" id="WP_280513676.1">
    <property type="nucleotide sequence ID" value="NZ_AP022853.1"/>
</dbReference>
<dbReference type="EMBL" id="AP022853">
    <property type="protein sequence ID" value="BCB28785.1"/>
    <property type="molecule type" value="Genomic_DNA"/>
</dbReference>
<evidence type="ECO:0000256" key="3">
    <source>
        <dbReference type="ARBA" id="ARBA00022692"/>
    </source>
</evidence>
<evidence type="ECO:0008006" key="9">
    <source>
        <dbReference type="Google" id="ProtNLM"/>
    </source>
</evidence>
<dbReference type="KEGG" id="slac:SKTS_36710"/>
<evidence type="ECO:0000256" key="6">
    <source>
        <dbReference type="SAM" id="Phobius"/>
    </source>
</evidence>
<sequence>MRPLRIAVEQAAVAALSAALAFWFIDEHAAKAAWFGGLVAVANTLMLAWRMRVGAQPSGKSPGQELAGLVRSSLERFFMVALLIAAGLGWLKLMPAPLLLGFVLGQIVLVVSTIIRGIEKQ</sequence>
<feature type="transmembrane region" description="Helical" evidence="6">
    <location>
        <begin position="97"/>
        <end position="118"/>
    </location>
</feature>
<feature type="transmembrane region" description="Helical" evidence="6">
    <location>
        <begin position="31"/>
        <end position="53"/>
    </location>
</feature>
<keyword evidence="5 6" id="KW-0472">Membrane</keyword>
<keyword evidence="4 6" id="KW-1133">Transmembrane helix</keyword>
<dbReference type="InterPro" id="IPR005598">
    <property type="entry name" value="ATP_synth_I"/>
</dbReference>
<dbReference type="AlphaFoldDB" id="A0A6F8VJ38"/>
<evidence type="ECO:0000256" key="5">
    <source>
        <dbReference type="ARBA" id="ARBA00023136"/>
    </source>
</evidence>
<keyword evidence="2" id="KW-1003">Cell membrane</keyword>
<protein>
    <recommendedName>
        <fullName evidence="9">ATP synthase subunit I</fullName>
    </recommendedName>
</protein>
<comment type="subcellular location">
    <subcellularLocation>
        <location evidence="1">Cell membrane</location>
        <topology evidence="1">Multi-pass membrane protein</topology>
    </subcellularLocation>
</comment>
<dbReference type="GO" id="GO:0005886">
    <property type="term" value="C:plasma membrane"/>
    <property type="evidence" value="ECO:0007669"/>
    <property type="project" value="UniProtKB-SubCell"/>
</dbReference>
<keyword evidence="8" id="KW-1185">Reference proteome</keyword>
<proteinExistence type="predicted"/>
<evidence type="ECO:0000313" key="7">
    <source>
        <dbReference type="EMBL" id="BCB28785.1"/>
    </source>
</evidence>
<name>A0A6F8VJ38_9PROT</name>
<organism evidence="7 8">
    <name type="scientific">Sulfurimicrobium lacus</name>
    <dbReference type="NCBI Taxonomy" id="2715678"/>
    <lineage>
        <taxon>Bacteria</taxon>
        <taxon>Pseudomonadati</taxon>
        <taxon>Pseudomonadota</taxon>
        <taxon>Betaproteobacteria</taxon>
        <taxon>Nitrosomonadales</taxon>
        <taxon>Sulfuricellaceae</taxon>
        <taxon>Sulfurimicrobium</taxon>
    </lineage>
</organism>
<accession>A0A6F8VJ38</accession>
<evidence type="ECO:0000313" key="8">
    <source>
        <dbReference type="Proteomes" id="UP000502260"/>
    </source>
</evidence>
<keyword evidence="3 6" id="KW-0812">Transmembrane</keyword>
<evidence type="ECO:0000256" key="4">
    <source>
        <dbReference type="ARBA" id="ARBA00022989"/>
    </source>
</evidence>
<evidence type="ECO:0000256" key="2">
    <source>
        <dbReference type="ARBA" id="ARBA00022475"/>
    </source>
</evidence>
<evidence type="ECO:0000256" key="1">
    <source>
        <dbReference type="ARBA" id="ARBA00004651"/>
    </source>
</evidence>
<reference evidence="8" key="1">
    <citation type="submission" date="2020-03" db="EMBL/GenBank/DDBJ databases">
        <title>Complete genome sequence of sulfur-oxidizing bacterium skT11.</title>
        <authorList>
            <person name="Kanda M."/>
            <person name="Kojima H."/>
            <person name="Fukui M."/>
        </authorList>
    </citation>
    <scope>NUCLEOTIDE SEQUENCE [LARGE SCALE GENOMIC DNA]</scope>
    <source>
        <strain evidence="8">skT11</strain>
    </source>
</reference>
<feature type="transmembrane region" description="Helical" evidence="6">
    <location>
        <begin position="7"/>
        <end position="25"/>
    </location>
</feature>
<gene>
    <name evidence="7" type="ORF">SKTS_36710</name>
</gene>
<feature type="transmembrane region" description="Helical" evidence="6">
    <location>
        <begin position="74"/>
        <end position="91"/>
    </location>
</feature>
<dbReference type="Pfam" id="PF03899">
    <property type="entry name" value="ATP-synt_I"/>
    <property type="match status" value="1"/>
</dbReference>
<dbReference type="Proteomes" id="UP000502260">
    <property type="component" value="Chromosome"/>
</dbReference>